<feature type="compositionally biased region" description="Polar residues" evidence="1">
    <location>
        <begin position="258"/>
        <end position="274"/>
    </location>
</feature>
<accession>A0A0A9W186</accession>
<evidence type="ECO:0000313" key="2">
    <source>
        <dbReference type="EMBL" id="JAG01176.1"/>
    </source>
</evidence>
<feature type="region of interest" description="Disordered" evidence="1">
    <location>
        <begin position="53"/>
        <end position="87"/>
    </location>
</feature>
<sequence length="879" mass="99057">MREVSGRDELVLSSVNMTEVVDLVEDILSDEYEEGEILDEDILYENVSSLEEFSDPEDKKLGNKAVKSDGKKLKHRRKKEHKCKDDSVCRKERTGKHCYARIRKRRSSQDSKSKNSTAKGLSLELDKKPRPARPISPTRGSAKRDPSCKETTKSKGKQDDRPRHPPYYFQHDNRIKVNPPRRNAVDRRPARTRRFSADDRRDNDKKRKSRSPSPRPSVKHLHEASRVVAKTSLLDRLVGSGSIPQKSGLSCESDDSSTKTVTDAEQQTASNLESNQDKTEGPETLKLLDIVHQPTLESTIAVNVEICEEDVEMKDDVACQLHNLSPEDIPVPPTPKATSPVPEHPKEEIDELHLRLLALKTAIMKRKNDFHFKRKKRLAASKEPGNDSFTEFALTGIGDDEESIPTPPPPGTDSWPTPAIRDLDDPRWSDEDMVIDQESNYGDTIIEANIPASDPSLQNYVRHSASSPSSQDKLPCCKGNPIPVVSPHRPAKEVEERRPALNSSTSVLIPVQEIRPPLVRKETPKYLKEISSNLKSGMKRRRRGRPQRRYRRNSVVNRARTPAVRRGERSIQHREIDRSIPVARKSRVFEGDDDEEALRQLALMSVKPKNSVTGGMLADVGKHLNPLHIETDPVALEIKPESPAKNPSPAEGWEDIDVDILRAQLLSSLSRNIPVAPSQPEIPPSLSIPTQRVVIEHKMTLRKDVLTKRLNKENLFTKRNVIVHHNNTKSSKRNTKKYVNPNAKGTLTPPMNPPVVEKFIIKVSESDTSEDDEKHIRGKIVSDFESSVIGQQLDLESSIDRLLEEARRETELIQKATPYYPMYDVGLEVLADVKEEKMSPTSCDVTEQEVKNEVPSSVELSHTSPPEILCEKTSPTLCD</sequence>
<dbReference type="AlphaFoldDB" id="A0A0A9W186"/>
<feature type="region of interest" description="Disordered" evidence="1">
    <location>
        <begin position="324"/>
        <end position="344"/>
    </location>
</feature>
<feature type="region of interest" description="Disordered" evidence="1">
    <location>
        <begin position="398"/>
        <end position="419"/>
    </location>
</feature>
<gene>
    <name evidence="2" type="primary">SH3D21_0</name>
    <name evidence="2" type="ORF">CM83_54349</name>
</gene>
<evidence type="ECO:0000256" key="1">
    <source>
        <dbReference type="SAM" id="MobiDB-lite"/>
    </source>
</evidence>
<protein>
    <submittedName>
        <fullName evidence="2">SH3 domain-containing protein 21</fullName>
    </submittedName>
</protein>
<feature type="compositionally biased region" description="Basic residues" evidence="1">
    <location>
        <begin position="72"/>
        <end position="81"/>
    </location>
</feature>
<name>A0A0A9W186_LYGHE</name>
<feature type="compositionally biased region" description="Polar residues" evidence="1">
    <location>
        <begin position="854"/>
        <end position="864"/>
    </location>
</feature>
<feature type="compositionally biased region" description="Basic and acidic residues" evidence="1">
    <location>
        <begin position="142"/>
        <end position="163"/>
    </location>
</feature>
<reference evidence="2" key="1">
    <citation type="journal article" date="2014" name="PLoS ONE">
        <title>Transcriptome-Based Identification of ABC Transporters in the Western Tarnished Plant Bug Lygus hesperus.</title>
        <authorList>
            <person name="Hull J.J."/>
            <person name="Chaney K."/>
            <person name="Geib S.M."/>
            <person name="Fabrick J.A."/>
            <person name="Brent C.S."/>
            <person name="Walsh D."/>
            <person name="Lavine L.C."/>
        </authorList>
    </citation>
    <scope>NUCLEOTIDE SEQUENCE</scope>
</reference>
<feature type="compositionally biased region" description="Polar residues" evidence="1">
    <location>
        <begin position="461"/>
        <end position="472"/>
    </location>
</feature>
<feature type="non-terminal residue" evidence="2">
    <location>
        <position position="879"/>
    </location>
</feature>
<feature type="compositionally biased region" description="Basic and acidic residues" evidence="1">
    <location>
        <begin position="56"/>
        <end position="71"/>
    </location>
</feature>
<feature type="region of interest" description="Disordered" evidence="1">
    <location>
        <begin position="239"/>
        <end position="281"/>
    </location>
</feature>
<reference evidence="2" key="2">
    <citation type="submission" date="2014-07" db="EMBL/GenBank/DDBJ databases">
        <authorList>
            <person name="Hull J."/>
        </authorList>
    </citation>
    <scope>NUCLEOTIDE SEQUENCE</scope>
</reference>
<feature type="region of interest" description="Disordered" evidence="1">
    <location>
        <begin position="840"/>
        <end position="879"/>
    </location>
</feature>
<proteinExistence type="predicted"/>
<dbReference type="EMBL" id="GBHO01042428">
    <property type="protein sequence ID" value="JAG01176.1"/>
    <property type="molecule type" value="Transcribed_RNA"/>
</dbReference>
<feature type="region of interest" description="Disordered" evidence="1">
    <location>
        <begin position="100"/>
        <end position="222"/>
    </location>
</feature>
<feature type="compositionally biased region" description="Basic and acidic residues" evidence="1">
    <location>
        <begin position="183"/>
        <end position="205"/>
    </location>
</feature>
<feature type="compositionally biased region" description="Basic and acidic residues" evidence="1">
    <location>
        <begin position="490"/>
        <end position="499"/>
    </location>
</feature>
<organism evidence="2">
    <name type="scientific">Lygus hesperus</name>
    <name type="common">Western plant bug</name>
    <dbReference type="NCBI Taxonomy" id="30085"/>
    <lineage>
        <taxon>Eukaryota</taxon>
        <taxon>Metazoa</taxon>
        <taxon>Ecdysozoa</taxon>
        <taxon>Arthropoda</taxon>
        <taxon>Hexapoda</taxon>
        <taxon>Insecta</taxon>
        <taxon>Pterygota</taxon>
        <taxon>Neoptera</taxon>
        <taxon>Paraneoptera</taxon>
        <taxon>Hemiptera</taxon>
        <taxon>Heteroptera</taxon>
        <taxon>Panheteroptera</taxon>
        <taxon>Cimicomorpha</taxon>
        <taxon>Miridae</taxon>
        <taxon>Mirini</taxon>
        <taxon>Lygus</taxon>
    </lineage>
</organism>
<feature type="region of interest" description="Disordered" evidence="1">
    <location>
        <begin position="461"/>
        <end position="499"/>
    </location>
</feature>
<feature type="region of interest" description="Disordered" evidence="1">
    <location>
        <begin position="728"/>
        <end position="751"/>
    </location>
</feature>